<dbReference type="GO" id="GO:0005634">
    <property type="term" value="C:nucleus"/>
    <property type="evidence" value="ECO:0007669"/>
    <property type="project" value="UniProtKB-SubCell"/>
</dbReference>
<dbReference type="CDD" id="cd17725">
    <property type="entry name" value="BRCT_XRCC1_rpt1"/>
    <property type="match status" value="1"/>
</dbReference>
<dbReference type="GO" id="GO:0003684">
    <property type="term" value="F:damaged DNA binding"/>
    <property type="evidence" value="ECO:0007669"/>
    <property type="project" value="InterPro"/>
</dbReference>
<keyword evidence="4" id="KW-0234">DNA repair</keyword>
<feature type="compositionally biased region" description="Acidic residues" evidence="6">
    <location>
        <begin position="430"/>
        <end position="439"/>
    </location>
</feature>
<dbReference type="GO" id="GO:0000012">
    <property type="term" value="P:single strand break repair"/>
    <property type="evidence" value="ECO:0007669"/>
    <property type="project" value="InterPro"/>
</dbReference>
<evidence type="ECO:0000256" key="5">
    <source>
        <dbReference type="ARBA" id="ARBA00023242"/>
    </source>
</evidence>
<comment type="subcellular location">
    <subcellularLocation>
        <location evidence="1">Nucleus</location>
    </subcellularLocation>
</comment>
<dbReference type="GO" id="GO:0006284">
    <property type="term" value="P:base-excision repair"/>
    <property type="evidence" value="ECO:0007669"/>
    <property type="project" value="InterPro"/>
</dbReference>
<accession>A0A6G0ZCQ4</accession>
<dbReference type="InterPro" id="IPR008979">
    <property type="entry name" value="Galactose-bd-like_sf"/>
</dbReference>
<dbReference type="InterPro" id="IPR002706">
    <property type="entry name" value="Xrcc1_N"/>
</dbReference>
<reference evidence="8 9" key="1">
    <citation type="submission" date="2019-08" db="EMBL/GenBank/DDBJ databases">
        <title>Whole genome of Aphis craccivora.</title>
        <authorList>
            <person name="Voronova N.V."/>
            <person name="Shulinski R.S."/>
            <person name="Bandarenka Y.V."/>
            <person name="Zhorov D.G."/>
            <person name="Warner D."/>
        </authorList>
    </citation>
    <scope>NUCLEOTIDE SEQUENCE [LARGE SCALE GENOMIC DNA]</scope>
    <source>
        <strain evidence="8">180601</strain>
        <tissue evidence="8">Whole Body</tissue>
    </source>
</reference>
<keyword evidence="5" id="KW-0539">Nucleus</keyword>
<dbReference type="PROSITE" id="PS50172">
    <property type="entry name" value="BRCT"/>
    <property type="match status" value="2"/>
</dbReference>
<dbReference type="PANTHER" id="PTHR11370:SF5">
    <property type="entry name" value="DNA REPAIR PROTEIN XRCC1"/>
    <property type="match status" value="1"/>
</dbReference>
<feature type="domain" description="BRCT" evidence="7">
    <location>
        <begin position="495"/>
        <end position="571"/>
    </location>
</feature>
<evidence type="ECO:0000256" key="1">
    <source>
        <dbReference type="ARBA" id="ARBA00004123"/>
    </source>
</evidence>
<protein>
    <submittedName>
        <fullName evidence="8">DNA repair protein XRCC1</fullName>
    </submittedName>
</protein>
<keyword evidence="9" id="KW-1185">Reference proteome</keyword>
<dbReference type="SUPFAM" id="SSF52113">
    <property type="entry name" value="BRCT domain"/>
    <property type="match status" value="2"/>
</dbReference>
<keyword evidence="3" id="KW-0227">DNA damage</keyword>
<dbReference type="PANTHER" id="PTHR11370">
    <property type="entry name" value="DNA-REPAIR PROTEIN XRCC1"/>
    <property type="match status" value="1"/>
</dbReference>
<dbReference type="Proteomes" id="UP000478052">
    <property type="component" value="Unassembled WGS sequence"/>
</dbReference>
<dbReference type="Pfam" id="PF12738">
    <property type="entry name" value="PTCB-BRCT"/>
    <property type="match status" value="1"/>
</dbReference>
<evidence type="ECO:0000313" key="9">
    <source>
        <dbReference type="Proteomes" id="UP000478052"/>
    </source>
</evidence>
<comment type="caution">
    <text evidence="8">The sequence shown here is derived from an EMBL/GenBank/DDBJ whole genome shotgun (WGS) entry which is preliminary data.</text>
</comment>
<dbReference type="InterPro" id="IPR001357">
    <property type="entry name" value="BRCT_dom"/>
</dbReference>
<sequence>MGPIPVDRIISISSEDLAHKAENILNASDSHQTWRCKSGEKQATVILQFLKPSVISSIDVGNDNSAFVEILVGKSTSDEFQVLLVTSSLMTLHECKNGLNVNKVRFFDTGHLSPASKESWDRVKIVCTQPYIKQSKYGLSFVTFHSKDIPEDIPQKQPIQSQSIQLGSFTLRNDDDSDNISSVGRLFSMRNENKDVVRMPDSPVNRLLAIHKKNLETAKLKNANSTNINIQTPLTNKKISKSPKDSVKLKNVDLNIKKKDTVTMEAVKNKGRLGQQKMSADCHAPSGITKEKESSPSSLNLEPSRKKIKLIKNPLPVTKPFSELLNNVVFVMSGYENPYRSNIRSKALEMGARYKHNWDSSCTHLICAFINTPKYRECKRQGAYRIIKSDWIDKCHSNKCRFPWRRYALDKLEQNKPESEDEICASTDSVETDDSDDEWNNISAKPVPSTSQTKYNSVIENNTTISPYDLDTDIDSDLDVPKDILADESTLPLPFLDSIFRNCLFYLSSSLNPLLKQECNRYIIALEGKLSEKDKCDYIVSTDANDLQIKNSVTPQWIRDCYDARKILPLK</sequence>
<dbReference type="Pfam" id="PF16589">
    <property type="entry name" value="BRCT_2"/>
    <property type="match status" value="1"/>
</dbReference>
<evidence type="ECO:0000256" key="3">
    <source>
        <dbReference type="ARBA" id="ARBA00022763"/>
    </source>
</evidence>
<organism evidence="8 9">
    <name type="scientific">Aphis craccivora</name>
    <name type="common">Cowpea aphid</name>
    <dbReference type="NCBI Taxonomy" id="307492"/>
    <lineage>
        <taxon>Eukaryota</taxon>
        <taxon>Metazoa</taxon>
        <taxon>Ecdysozoa</taxon>
        <taxon>Arthropoda</taxon>
        <taxon>Hexapoda</taxon>
        <taxon>Insecta</taxon>
        <taxon>Pterygota</taxon>
        <taxon>Neoptera</taxon>
        <taxon>Paraneoptera</taxon>
        <taxon>Hemiptera</taxon>
        <taxon>Sternorrhyncha</taxon>
        <taxon>Aphidomorpha</taxon>
        <taxon>Aphidoidea</taxon>
        <taxon>Aphididae</taxon>
        <taxon>Aphidini</taxon>
        <taxon>Aphis</taxon>
        <taxon>Aphis</taxon>
    </lineage>
</organism>
<feature type="region of interest" description="Disordered" evidence="6">
    <location>
        <begin position="420"/>
        <end position="448"/>
    </location>
</feature>
<dbReference type="Pfam" id="PF01834">
    <property type="entry name" value="XRCC1_N"/>
    <property type="match status" value="1"/>
</dbReference>
<name>A0A6G0ZCQ4_APHCR</name>
<dbReference type="SUPFAM" id="SSF49785">
    <property type="entry name" value="Galactose-binding domain-like"/>
    <property type="match status" value="1"/>
</dbReference>
<dbReference type="Gene3D" id="3.40.50.10190">
    <property type="entry name" value="BRCT domain"/>
    <property type="match status" value="2"/>
</dbReference>
<evidence type="ECO:0000313" key="8">
    <source>
        <dbReference type="EMBL" id="KAF0768464.1"/>
    </source>
</evidence>
<evidence type="ECO:0000256" key="2">
    <source>
        <dbReference type="ARBA" id="ARBA00022737"/>
    </source>
</evidence>
<gene>
    <name evidence="8" type="ORF">FWK35_00001595</name>
</gene>
<dbReference type="OrthoDB" id="25840at2759"/>
<dbReference type="FunFam" id="2.60.120.260:FF:000025">
    <property type="entry name" value="DNA repair protein XRCC1 isoform X1"/>
    <property type="match status" value="1"/>
</dbReference>
<keyword evidence="2" id="KW-0677">Repeat</keyword>
<dbReference type="InterPro" id="IPR036420">
    <property type="entry name" value="BRCT_dom_sf"/>
</dbReference>
<dbReference type="EMBL" id="VUJU01000766">
    <property type="protein sequence ID" value="KAF0768464.1"/>
    <property type="molecule type" value="Genomic_DNA"/>
</dbReference>
<proteinExistence type="predicted"/>
<evidence type="ECO:0000259" key="7">
    <source>
        <dbReference type="PROSITE" id="PS50172"/>
    </source>
</evidence>
<dbReference type="SMART" id="SM00292">
    <property type="entry name" value="BRCT"/>
    <property type="match status" value="2"/>
</dbReference>
<feature type="region of interest" description="Disordered" evidence="6">
    <location>
        <begin position="272"/>
        <end position="301"/>
    </location>
</feature>
<dbReference type="Gene3D" id="2.60.120.260">
    <property type="entry name" value="Galactose-binding domain-like"/>
    <property type="match status" value="1"/>
</dbReference>
<feature type="domain" description="BRCT" evidence="7">
    <location>
        <begin position="320"/>
        <end position="409"/>
    </location>
</feature>
<dbReference type="InterPro" id="IPR045080">
    <property type="entry name" value="BRCT_XRCC1_rpt1"/>
</dbReference>
<dbReference type="AlphaFoldDB" id="A0A6G0ZCQ4"/>
<evidence type="ECO:0000256" key="4">
    <source>
        <dbReference type="ARBA" id="ARBA00023204"/>
    </source>
</evidence>
<dbReference type="GO" id="GO:0006303">
    <property type="term" value="P:double-strand break repair via nonhomologous end joining"/>
    <property type="evidence" value="ECO:0007669"/>
    <property type="project" value="InterPro"/>
</dbReference>
<evidence type="ECO:0000256" key="6">
    <source>
        <dbReference type="SAM" id="MobiDB-lite"/>
    </source>
</evidence>